<evidence type="ECO:0000256" key="1">
    <source>
        <dbReference type="SAM" id="MobiDB-lite"/>
    </source>
</evidence>
<evidence type="ECO:0000313" key="5">
    <source>
        <dbReference type="Proteomes" id="UP001059380"/>
    </source>
</evidence>
<protein>
    <submittedName>
        <fullName evidence="4">SGNH/GDSL hydrolase family protein</fullName>
    </submittedName>
</protein>
<keyword evidence="5" id="KW-1185">Reference proteome</keyword>
<name>A0A9J7BNP8_9BACT</name>
<keyword evidence="2" id="KW-0732">Signal</keyword>
<accession>A0A9J7BNP8</accession>
<dbReference type="PANTHER" id="PTHR30383:SF5">
    <property type="entry name" value="SGNH HYDROLASE-TYPE ESTERASE DOMAIN-CONTAINING PROTEIN"/>
    <property type="match status" value="1"/>
</dbReference>
<dbReference type="CDD" id="cd04501">
    <property type="entry name" value="SGNH_hydrolase_like_4"/>
    <property type="match status" value="1"/>
</dbReference>
<dbReference type="InterPro" id="IPR013830">
    <property type="entry name" value="SGNH_hydro"/>
</dbReference>
<dbReference type="Pfam" id="PF13472">
    <property type="entry name" value="Lipase_GDSL_2"/>
    <property type="match status" value="1"/>
</dbReference>
<reference evidence="4" key="1">
    <citation type="submission" date="2021-04" db="EMBL/GenBank/DDBJ databases">
        <title>Phylogenetic analysis of Acidobacteriaceae.</title>
        <authorList>
            <person name="Qiu L."/>
            <person name="Zhang Q."/>
        </authorList>
    </citation>
    <scope>NUCLEOTIDE SEQUENCE</scope>
    <source>
        <strain evidence="4">DSM 25168</strain>
    </source>
</reference>
<keyword evidence="4" id="KW-0378">Hydrolase</keyword>
<evidence type="ECO:0000313" key="4">
    <source>
        <dbReference type="EMBL" id="UWZ82534.1"/>
    </source>
</evidence>
<evidence type="ECO:0000256" key="2">
    <source>
        <dbReference type="SAM" id="SignalP"/>
    </source>
</evidence>
<dbReference type="Proteomes" id="UP001059380">
    <property type="component" value="Chromosome"/>
</dbReference>
<sequence length="278" mass="29735">MNRVCGALAALAIAVFLFQSASAQEPASKPETQAPAPAKAVPQTTASGHPADAYWTAHDKQLLNDFGWLERFHDADVALPPPAAGENRVVFMGDSITEGWHFDKPGGDFATKPYINRGISGQTSPQMLVRFRQDVIDLKPKVVVILAGTNDIAGNTGPMTLAQSEANIESMADLARANQIKVVLCSVLPAYDFPWHPGLEPAPKIVKLNAWMKDYAAQKGYVYVDYYSAMKDERGGLPANLSKDGVHPLPAGYAIMAPLVEKGIAQALAQPFIAAGAP</sequence>
<dbReference type="InterPro" id="IPR036514">
    <property type="entry name" value="SGNH_hydro_sf"/>
</dbReference>
<organism evidence="4 5">
    <name type="scientific">Occallatibacter riparius</name>
    <dbReference type="NCBI Taxonomy" id="1002689"/>
    <lineage>
        <taxon>Bacteria</taxon>
        <taxon>Pseudomonadati</taxon>
        <taxon>Acidobacteriota</taxon>
        <taxon>Terriglobia</taxon>
        <taxon>Terriglobales</taxon>
        <taxon>Acidobacteriaceae</taxon>
        <taxon>Occallatibacter</taxon>
    </lineage>
</organism>
<dbReference type="Gene3D" id="3.40.50.1110">
    <property type="entry name" value="SGNH hydrolase"/>
    <property type="match status" value="1"/>
</dbReference>
<feature type="chain" id="PRO_5039951040" evidence="2">
    <location>
        <begin position="24"/>
        <end position="278"/>
    </location>
</feature>
<dbReference type="InterPro" id="IPR051532">
    <property type="entry name" value="Ester_Hydrolysis_Enzymes"/>
</dbReference>
<dbReference type="KEGG" id="orp:MOP44_18400"/>
<dbReference type="SUPFAM" id="SSF52266">
    <property type="entry name" value="SGNH hydrolase"/>
    <property type="match status" value="1"/>
</dbReference>
<proteinExistence type="predicted"/>
<dbReference type="EMBL" id="CP093313">
    <property type="protein sequence ID" value="UWZ82534.1"/>
    <property type="molecule type" value="Genomic_DNA"/>
</dbReference>
<feature type="signal peptide" evidence="2">
    <location>
        <begin position="1"/>
        <end position="23"/>
    </location>
</feature>
<evidence type="ECO:0000259" key="3">
    <source>
        <dbReference type="Pfam" id="PF13472"/>
    </source>
</evidence>
<dbReference type="PANTHER" id="PTHR30383">
    <property type="entry name" value="THIOESTERASE 1/PROTEASE 1/LYSOPHOSPHOLIPASE L1"/>
    <property type="match status" value="1"/>
</dbReference>
<gene>
    <name evidence="4" type="ORF">MOP44_18400</name>
</gene>
<dbReference type="GO" id="GO:0004622">
    <property type="term" value="F:phosphatidylcholine lysophospholipase activity"/>
    <property type="evidence" value="ECO:0007669"/>
    <property type="project" value="TreeGrafter"/>
</dbReference>
<dbReference type="RefSeq" id="WP_260791719.1">
    <property type="nucleotide sequence ID" value="NZ_CP093313.1"/>
</dbReference>
<feature type="region of interest" description="Disordered" evidence="1">
    <location>
        <begin position="27"/>
        <end position="51"/>
    </location>
</feature>
<dbReference type="AlphaFoldDB" id="A0A9J7BNP8"/>
<feature type="domain" description="SGNH hydrolase-type esterase" evidence="3">
    <location>
        <begin position="91"/>
        <end position="255"/>
    </location>
</feature>